<sequence>MVCLFCRNDSSSSRSVEHIIPQSLGNTTLILPPGTVCDRCNNYFARKLEKPFMDQSDIITLRHHEAIPSKKGRFPSLDGQLDDGTPFTSYRYSNSSLSGLIDTSPEGVAKILAGEVRGAWLPAPPDAWEEPQLSSRLLAKIGLEGMASRLVGQDEGLMYLAQEPQFDPVRSYARYGTGRGWPYHCRRIYDANKKWIEANGDEVQRIWEWDILVTEFGEWYSVLALFGLELTINMGERSIEGYLDWLHRHQNMSPLYPQT</sequence>
<evidence type="ECO:0000313" key="3">
    <source>
        <dbReference type="Proteomes" id="UP000198683"/>
    </source>
</evidence>
<dbReference type="AlphaFoldDB" id="A0A1G9RJK6"/>
<dbReference type="InterPro" id="IPR029471">
    <property type="entry name" value="HNH_5"/>
</dbReference>
<name>A0A1G9RJK6_9ACTN</name>
<reference evidence="2 3" key="1">
    <citation type="submission" date="2016-10" db="EMBL/GenBank/DDBJ databases">
        <authorList>
            <person name="de Groot N.N."/>
        </authorList>
    </citation>
    <scope>NUCLEOTIDE SEQUENCE [LARGE SCALE GENOMIC DNA]</scope>
    <source>
        <strain evidence="2 3">CGMCC 4.5681</strain>
    </source>
</reference>
<dbReference type="Pfam" id="PF14279">
    <property type="entry name" value="HNH_5"/>
    <property type="match status" value="1"/>
</dbReference>
<dbReference type="EMBL" id="FNFB01000046">
    <property type="protein sequence ID" value="SDM23509.1"/>
    <property type="molecule type" value="Genomic_DNA"/>
</dbReference>
<keyword evidence="2" id="KW-0540">Nuclease</keyword>
<proteinExistence type="predicted"/>
<keyword evidence="3" id="KW-1185">Reference proteome</keyword>
<keyword evidence="2" id="KW-0378">Hydrolase</keyword>
<feature type="domain" description="HNH endonuclease 5" evidence="1">
    <location>
        <begin position="3"/>
        <end position="55"/>
    </location>
</feature>
<protein>
    <submittedName>
        <fullName evidence="2">HNH endonuclease</fullName>
    </submittedName>
</protein>
<gene>
    <name evidence="2" type="ORF">SAMN05421874_14635</name>
</gene>
<organism evidence="2 3">
    <name type="scientific">Nonomuraea maritima</name>
    <dbReference type="NCBI Taxonomy" id="683260"/>
    <lineage>
        <taxon>Bacteria</taxon>
        <taxon>Bacillati</taxon>
        <taxon>Actinomycetota</taxon>
        <taxon>Actinomycetes</taxon>
        <taxon>Streptosporangiales</taxon>
        <taxon>Streptosporangiaceae</taxon>
        <taxon>Nonomuraea</taxon>
    </lineage>
</organism>
<evidence type="ECO:0000313" key="2">
    <source>
        <dbReference type="EMBL" id="SDM23509.1"/>
    </source>
</evidence>
<evidence type="ECO:0000259" key="1">
    <source>
        <dbReference type="Pfam" id="PF14279"/>
    </source>
</evidence>
<accession>A0A1G9RJK6</accession>
<keyword evidence="2" id="KW-0255">Endonuclease</keyword>
<dbReference type="GO" id="GO:0004519">
    <property type="term" value="F:endonuclease activity"/>
    <property type="evidence" value="ECO:0007669"/>
    <property type="project" value="UniProtKB-KW"/>
</dbReference>
<dbReference type="Proteomes" id="UP000198683">
    <property type="component" value="Unassembled WGS sequence"/>
</dbReference>